<dbReference type="SUPFAM" id="SSF53850">
    <property type="entry name" value="Periplasmic binding protein-like II"/>
    <property type="match status" value="1"/>
</dbReference>
<evidence type="ECO:0000313" key="1">
    <source>
        <dbReference type="EMBL" id="MBE0366255.1"/>
    </source>
</evidence>
<dbReference type="EMBL" id="AQGV01000009">
    <property type="protein sequence ID" value="MBE0366255.1"/>
    <property type="molecule type" value="Genomic_DNA"/>
</dbReference>
<dbReference type="Proteomes" id="UP000615755">
    <property type="component" value="Unassembled WGS sequence"/>
</dbReference>
<evidence type="ECO:0000313" key="2">
    <source>
        <dbReference type="Proteomes" id="UP000615755"/>
    </source>
</evidence>
<accession>A0ABR9E5I2</accession>
<name>A0ABR9E5I2_9GAMM</name>
<sequence length="247" mass="28528">MNVPKRIVTLYLVCAVWSSNALTKNHLEYSLSGSGNYYPYYTHDPRAPGILPEAIQAILKEANITGEDLLLPAKRTNYYLQQQKIDFDLVSPSWLKDTELNNPQYIFSIAILPISEYIVTRLKTHVPPSLEHMIVGTVRGYYYHNDEVFERVDFNSEKELMLALHRKRVDQIIIGNLPALYWSKKLNIPFFMAAIHSQGYIHMRLLSKHKNLLPIINKAIEALSKKTYFKNIERKYLQSLSTTSEGP</sequence>
<evidence type="ECO:0008006" key="3">
    <source>
        <dbReference type="Google" id="ProtNLM"/>
    </source>
</evidence>
<dbReference type="Gene3D" id="3.40.190.10">
    <property type="entry name" value="Periplasmic binding protein-like II"/>
    <property type="match status" value="2"/>
</dbReference>
<organism evidence="1 2">
    <name type="scientific">Pseudoalteromonas aurantia 208</name>
    <dbReference type="NCBI Taxonomy" id="1314867"/>
    <lineage>
        <taxon>Bacteria</taxon>
        <taxon>Pseudomonadati</taxon>
        <taxon>Pseudomonadota</taxon>
        <taxon>Gammaproteobacteria</taxon>
        <taxon>Alteromonadales</taxon>
        <taxon>Pseudoalteromonadaceae</taxon>
        <taxon>Pseudoalteromonas</taxon>
    </lineage>
</organism>
<gene>
    <name evidence="1" type="ORF">PAUR_a3219</name>
</gene>
<dbReference type="RefSeq" id="WP_192505826.1">
    <property type="nucleotide sequence ID" value="NZ_AQGV01000009.1"/>
</dbReference>
<protein>
    <recommendedName>
        <fullName evidence="3">Amino acid ABC transporter substrate-binding protein</fullName>
    </recommendedName>
</protein>
<proteinExistence type="predicted"/>
<reference evidence="1 2" key="1">
    <citation type="submission" date="2015-03" db="EMBL/GenBank/DDBJ databases">
        <title>Genome sequence of Pseudoalteromonas aurantia.</title>
        <authorList>
            <person name="Xie B.-B."/>
            <person name="Rong J.-C."/>
            <person name="Qin Q.-L."/>
            <person name="Zhang Y.-Z."/>
        </authorList>
    </citation>
    <scope>NUCLEOTIDE SEQUENCE [LARGE SCALE GENOMIC DNA]</scope>
    <source>
        <strain evidence="1 2">208</strain>
    </source>
</reference>
<keyword evidence="2" id="KW-1185">Reference proteome</keyword>
<comment type="caution">
    <text evidence="1">The sequence shown here is derived from an EMBL/GenBank/DDBJ whole genome shotgun (WGS) entry which is preliminary data.</text>
</comment>